<dbReference type="GO" id="GO:0009328">
    <property type="term" value="C:phenylalanine-tRNA ligase complex"/>
    <property type="evidence" value="ECO:0007669"/>
    <property type="project" value="TreeGrafter"/>
</dbReference>
<comment type="subcellular location">
    <subcellularLocation>
        <location evidence="1 15">Cytoplasm</location>
    </subcellularLocation>
</comment>
<dbReference type="AlphaFoldDB" id="A0A0K6IXP9"/>
<evidence type="ECO:0000256" key="1">
    <source>
        <dbReference type="ARBA" id="ARBA00004496"/>
    </source>
</evidence>
<dbReference type="InterPro" id="IPR033714">
    <property type="entry name" value="tRNA_bind_bactPheRS"/>
</dbReference>
<dbReference type="Gene3D" id="3.50.40.10">
    <property type="entry name" value="Phenylalanyl-trna Synthetase, Chain B, domain 3"/>
    <property type="match status" value="1"/>
</dbReference>
<dbReference type="SUPFAM" id="SSF46955">
    <property type="entry name" value="Putative DNA-binding domain"/>
    <property type="match status" value="1"/>
</dbReference>
<reference evidence="21" key="1">
    <citation type="submission" date="2015-08" db="EMBL/GenBank/DDBJ databases">
        <authorList>
            <person name="Babu N.S."/>
            <person name="Beckwith C.J."/>
            <person name="Beseler K.G."/>
            <person name="Brison A."/>
            <person name="Carone J.V."/>
            <person name="Caskin T.P."/>
            <person name="Diamond M."/>
            <person name="Durham M.E."/>
            <person name="Foxe J.M."/>
            <person name="Go M."/>
            <person name="Henderson B.A."/>
            <person name="Jones I.B."/>
            <person name="McGettigan J.A."/>
            <person name="Micheletti S.J."/>
            <person name="Nasrallah M.E."/>
            <person name="Ortiz D."/>
            <person name="Piller C.R."/>
            <person name="Privatt S.R."/>
            <person name="Schneider S.L."/>
            <person name="Sharp S."/>
            <person name="Smith T.C."/>
            <person name="Stanton J.D."/>
            <person name="Ullery H.E."/>
            <person name="Wilson R.J."/>
            <person name="Serrano M.G."/>
            <person name="Buck G."/>
            <person name="Lee V."/>
            <person name="Wang Y."/>
            <person name="Carvalho R."/>
            <person name="Voegtly L."/>
            <person name="Shi R."/>
            <person name="Duckworth R."/>
            <person name="Johnson A."/>
            <person name="Loviza R."/>
            <person name="Walstead R."/>
            <person name="Shah Z."/>
            <person name="Kiflezghi M."/>
            <person name="Wade K."/>
            <person name="Ball S.L."/>
            <person name="Bradley K.W."/>
            <person name="Asai D.J."/>
            <person name="Bowman C.A."/>
            <person name="Russell D.A."/>
            <person name="Pope W.H."/>
            <person name="Jacobs-Sera D."/>
            <person name="Hendrix R.W."/>
            <person name="Hatfull G.F."/>
        </authorList>
    </citation>
    <scope>NUCLEOTIDE SEQUENCE [LARGE SCALE GENOMIC DNA]</scope>
    <source>
        <strain evidence="21">JCM 19170</strain>
    </source>
</reference>
<dbReference type="InterPro" id="IPR036690">
    <property type="entry name" value="Fdx_antiC-bd_sf"/>
</dbReference>
<evidence type="ECO:0000313" key="21">
    <source>
        <dbReference type="Proteomes" id="UP000182108"/>
    </source>
</evidence>
<dbReference type="FunFam" id="3.30.930.10:FF:000022">
    <property type="entry name" value="Phenylalanine--tRNA ligase beta subunit"/>
    <property type="match status" value="1"/>
</dbReference>
<dbReference type="Pfam" id="PF17759">
    <property type="entry name" value="tRNA_synthFbeta"/>
    <property type="match status" value="1"/>
</dbReference>
<dbReference type="Pfam" id="PF03484">
    <property type="entry name" value="B5"/>
    <property type="match status" value="1"/>
</dbReference>
<comment type="similarity">
    <text evidence="2 15">Belongs to the phenylalanyl-tRNA synthetase beta subunit family. Type 1 subfamily.</text>
</comment>
<dbReference type="PROSITE" id="PS51447">
    <property type="entry name" value="FDX_ACB"/>
    <property type="match status" value="1"/>
</dbReference>
<evidence type="ECO:0000256" key="14">
    <source>
        <dbReference type="ARBA" id="ARBA00049255"/>
    </source>
</evidence>
<dbReference type="InterPro" id="IPR004532">
    <property type="entry name" value="Phe-tRNA-ligase_IIc_bsu_bact"/>
</dbReference>
<dbReference type="PANTHER" id="PTHR10947">
    <property type="entry name" value="PHENYLALANYL-TRNA SYNTHETASE BETA CHAIN AND LEUCINE-RICH REPEAT-CONTAINING PROTEIN 47"/>
    <property type="match status" value="1"/>
</dbReference>
<keyword evidence="11 16" id="KW-0694">RNA-binding</keyword>
<evidence type="ECO:0000313" key="20">
    <source>
        <dbReference type="EMBL" id="CUB07834.1"/>
    </source>
</evidence>
<organism evidence="20 21">
    <name type="scientific">Tepidiphilus thermophilus</name>
    <dbReference type="NCBI Taxonomy" id="876478"/>
    <lineage>
        <taxon>Bacteria</taxon>
        <taxon>Pseudomonadati</taxon>
        <taxon>Pseudomonadota</taxon>
        <taxon>Hydrogenophilia</taxon>
        <taxon>Hydrogenophilales</taxon>
        <taxon>Hydrogenophilaceae</taxon>
        <taxon>Tepidiphilus</taxon>
    </lineage>
</organism>
<feature type="binding site" evidence="15">
    <location>
        <position position="464"/>
    </location>
    <ligand>
        <name>Mg(2+)</name>
        <dbReference type="ChEBI" id="CHEBI:18420"/>
        <note>shared with alpha subunit</note>
    </ligand>
</feature>
<gene>
    <name evidence="15" type="primary">pheT</name>
    <name evidence="20" type="ORF">Ga0061068_1134</name>
</gene>
<comment type="subunit">
    <text evidence="3 15">Tetramer of two alpha and two beta subunits.</text>
</comment>
<dbReference type="InterPro" id="IPR041616">
    <property type="entry name" value="PheRS_beta_core"/>
</dbReference>
<dbReference type="Pfam" id="PF03147">
    <property type="entry name" value="FDX-ACB"/>
    <property type="match status" value="1"/>
</dbReference>
<feature type="domain" description="TRNA-binding" evidence="17">
    <location>
        <begin position="39"/>
        <end position="148"/>
    </location>
</feature>
<dbReference type="InterPro" id="IPR045060">
    <property type="entry name" value="Phe-tRNA-ligase_IIc_bsu"/>
</dbReference>
<dbReference type="Proteomes" id="UP000182108">
    <property type="component" value="Unassembled WGS sequence"/>
</dbReference>
<dbReference type="RefSeq" id="WP_055424107.1">
    <property type="nucleotide sequence ID" value="NZ_CYHH01000013.1"/>
</dbReference>
<feature type="binding site" evidence="15">
    <location>
        <position position="454"/>
    </location>
    <ligand>
        <name>Mg(2+)</name>
        <dbReference type="ChEBI" id="CHEBI:18420"/>
        <note>shared with alpha subunit</note>
    </ligand>
</feature>
<dbReference type="InterPro" id="IPR012340">
    <property type="entry name" value="NA-bd_OB-fold"/>
</dbReference>
<feature type="binding site" evidence="15">
    <location>
        <position position="463"/>
    </location>
    <ligand>
        <name>Mg(2+)</name>
        <dbReference type="ChEBI" id="CHEBI:18420"/>
        <note>shared with alpha subunit</note>
    </ligand>
</feature>
<evidence type="ECO:0000256" key="8">
    <source>
        <dbReference type="ARBA" id="ARBA00022741"/>
    </source>
</evidence>
<dbReference type="HAMAP" id="MF_00283">
    <property type="entry name" value="Phe_tRNA_synth_beta1"/>
    <property type="match status" value="1"/>
</dbReference>
<keyword evidence="21" id="KW-1185">Reference proteome</keyword>
<feature type="binding site" evidence="15">
    <location>
        <position position="460"/>
    </location>
    <ligand>
        <name>Mg(2+)</name>
        <dbReference type="ChEBI" id="CHEBI:18420"/>
        <note>shared with alpha subunit</note>
    </ligand>
</feature>
<keyword evidence="8 15" id="KW-0547">Nucleotide-binding</keyword>
<name>A0A0K6IXP9_9PROT</name>
<dbReference type="CDD" id="cd02796">
    <property type="entry name" value="tRNA_bind_bactPheRS"/>
    <property type="match status" value="1"/>
</dbReference>
<keyword evidence="5 16" id="KW-0820">tRNA-binding</keyword>
<evidence type="ECO:0000256" key="15">
    <source>
        <dbReference type="HAMAP-Rule" id="MF_00283"/>
    </source>
</evidence>
<dbReference type="FunFam" id="3.50.40.10:FF:000001">
    <property type="entry name" value="Phenylalanine--tRNA ligase beta subunit"/>
    <property type="match status" value="1"/>
</dbReference>
<dbReference type="GO" id="GO:0004826">
    <property type="term" value="F:phenylalanine-tRNA ligase activity"/>
    <property type="evidence" value="ECO:0007669"/>
    <property type="project" value="UniProtKB-UniRule"/>
</dbReference>
<comment type="cofactor">
    <cofactor evidence="15">
        <name>Mg(2+)</name>
        <dbReference type="ChEBI" id="CHEBI:18420"/>
    </cofactor>
    <text evidence="15">Binds 2 magnesium ions per tetramer.</text>
</comment>
<dbReference type="InterPro" id="IPR045864">
    <property type="entry name" value="aa-tRNA-synth_II/BPL/LPL"/>
</dbReference>
<evidence type="ECO:0000256" key="16">
    <source>
        <dbReference type="PROSITE-ProRule" id="PRU00209"/>
    </source>
</evidence>
<dbReference type="Gene3D" id="3.30.930.10">
    <property type="entry name" value="Bira Bifunctional Protein, Domain 2"/>
    <property type="match status" value="1"/>
</dbReference>
<dbReference type="OrthoDB" id="5287145at2"/>
<evidence type="ECO:0000259" key="18">
    <source>
        <dbReference type="PROSITE" id="PS51447"/>
    </source>
</evidence>
<dbReference type="Pfam" id="PF01588">
    <property type="entry name" value="tRNA_bind"/>
    <property type="match status" value="1"/>
</dbReference>
<evidence type="ECO:0000256" key="9">
    <source>
        <dbReference type="ARBA" id="ARBA00022840"/>
    </source>
</evidence>
<dbReference type="InterPro" id="IPR005147">
    <property type="entry name" value="tRNA_synthase_B5-dom"/>
</dbReference>
<evidence type="ECO:0000256" key="11">
    <source>
        <dbReference type="ARBA" id="ARBA00022884"/>
    </source>
</evidence>
<dbReference type="InterPro" id="IPR002547">
    <property type="entry name" value="tRNA-bd_dom"/>
</dbReference>
<dbReference type="SUPFAM" id="SSF54991">
    <property type="entry name" value="Anticodon-binding domain of PheRS"/>
    <property type="match status" value="1"/>
</dbReference>
<dbReference type="InterPro" id="IPR020825">
    <property type="entry name" value="Phe-tRNA_synthase-like_B3/B4"/>
</dbReference>
<evidence type="ECO:0000256" key="5">
    <source>
        <dbReference type="ARBA" id="ARBA00022555"/>
    </source>
</evidence>
<keyword evidence="7 15" id="KW-0479">Metal-binding</keyword>
<evidence type="ECO:0000256" key="2">
    <source>
        <dbReference type="ARBA" id="ARBA00008653"/>
    </source>
</evidence>
<keyword evidence="9 15" id="KW-0067">ATP-binding</keyword>
<sequence length="795" mass="87337">MKFPERWLREFCDPPLSAEELGERLTMAGLELESLEPAAPPFSGVVTARILGAEPHPNADKLRVCQVDVGGETPLQIVCGAPNARAGIVVPCALVGAQLPGGLVIKRAKLRGVESQGMLCSARELGLSEDHSGLLELDPDLTPGQDIRQVLELDEAVFDVSLTPNRADCLSILGIAREVSALTEAPLRLPRIDPVTATLDAVRPIQLAVPEACPRYLGRMIRGVDAKRPTPEWMRRRLERSGVRAIHLLVDITNYVMLELGQPLHAFDEARLRGGITVRWARPGESLSLLNEQRVTLAPDVLVIADEGGPVAMAGIMGGEGSGITLDTTDVFLESAFFAPAAVAGRARRYGFVSEASHRFERGVDPELPRRALERATALVLELAGGAAGPINETVAPEHLPRRDPIWLRSEKVPDVLGIPLSFDRILALLRRDFIDVQQNGGVIIAQAPSWRFDLAIEEDLIEEVARLHGYDEIPALTPLAPMAPLPVPEGERTNADVRARLVLRDYHEVITYAFIDEALERELLANAAPILLTNPIARNMNAMRSSLWPGLLQALQTNRKRQQARVRLFELGRCFLRDESADAAVPGFAQPLRLAALAAGPVVSEQWGVPSRPVDFYDLKGDLEALLAPLVPRFEPAAHPALHPGRSARVLLEGRAVGWIGELHPEWVQRLELGTAPQLFELELDAIRRRPAPHYVPVSRQPVVQRDLAFVVDANVPAQTLLDALRSEAPAWVRQITLFDVYQGQGVEPGKRSLAFRLTLQHDEHTLTDEEIDALLQRLCAQIETQFGARLRQQ</sequence>
<dbReference type="Pfam" id="PF03483">
    <property type="entry name" value="B3_4"/>
    <property type="match status" value="1"/>
</dbReference>
<dbReference type="PROSITE" id="PS50886">
    <property type="entry name" value="TRBD"/>
    <property type="match status" value="1"/>
</dbReference>
<protein>
    <recommendedName>
        <fullName evidence="15">Phenylalanine--tRNA ligase beta subunit</fullName>
        <ecNumber evidence="15">6.1.1.20</ecNumber>
    </recommendedName>
    <alternativeName>
        <fullName evidence="15">Phenylalanyl-tRNA synthetase beta subunit</fullName>
        <shortName evidence="15">PheRS</shortName>
    </alternativeName>
</protein>
<dbReference type="GO" id="GO:0000049">
    <property type="term" value="F:tRNA binding"/>
    <property type="evidence" value="ECO:0007669"/>
    <property type="project" value="UniProtKB-UniRule"/>
</dbReference>
<accession>A0A0K6IXP9</accession>
<keyword evidence="13 15" id="KW-0030">Aminoacyl-tRNA synthetase</keyword>
<keyword evidence="12 15" id="KW-0648">Protein biosynthesis</keyword>
<evidence type="ECO:0000256" key="6">
    <source>
        <dbReference type="ARBA" id="ARBA00022598"/>
    </source>
</evidence>
<feature type="domain" description="B5" evidence="19">
    <location>
        <begin position="401"/>
        <end position="476"/>
    </location>
</feature>
<evidence type="ECO:0000256" key="3">
    <source>
        <dbReference type="ARBA" id="ARBA00011209"/>
    </source>
</evidence>
<dbReference type="GO" id="GO:0000287">
    <property type="term" value="F:magnesium ion binding"/>
    <property type="evidence" value="ECO:0007669"/>
    <property type="project" value="UniProtKB-UniRule"/>
</dbReference>
<dbReference type="SMART" id="SM00896">
    <property type="entry name" value="FDX-ACB"/>
    <property type="match status" value="1"/>
</dbReference>
<dbReference type="EMBL" id="CYHH01000013">
    <property type="protein sequence ID" value="CUB07834.1"/>
    <property type="molecule type" value="Genomic_DNA"/>
</dbReference>
<dbReference type="InterPro" id="IPR005121">
    <property type="entry name" value="Fdx_antiC-bd"/>
</dbReference>
<comment type="catalytic activity">
    <reaction evidence="14 15">
        <text>tRNA(Phe) + L-phenylalanine + ATP = L-phenylalanyl-tRNA(Phe) + AMP + diphosphate + H(+)</text>
        <dbReference type="Rhea" id="RHEA:19413"/>
        <dbReference type="Rhea" id="RHEA-COMP:9668"/>
        <dbReference type="Rhea" id="RHEA-COMP:9699"/>
        <dbReference type="ChEBI" id="CHEBI:15378"/>
        <dbReference type="ChEBI" id="CHEBI:30616"/>
        <dbReference type="ChEBI" id="CHEBI:33019"/>
        <dbReference type="ChEBI" id="CHEBI:58095"/>
        <dbReference type="ChEBI" id="CHEBI:78442"/>
        <dbReference type="ChEBI" id="CHEBI:78531"/>
        <dbReference type="ChEBI" id="CHEBI:456215"/>
        <dbReference type="EC" id="6.1.1.20"/>
    </reaction>
</comment>
<dbReference type="PANTHER" id="PTHR10947:SF0">
    <property type="entry name" value="PHENYLALANINE--TRNA LIGASE BETA SUBUNIT"/>
    <property type="match status" value="1"/>
</dbReference>
<feature type="domain" description="FDX-ACB" evidence="18">
    <location>
        <begin position="700"/>
        <end position="793"/>
    </location>
</feature>
<evidence type="ECO:0000256" key="7">
    <source>
        <dbReference type="ARBA" id="ARBA00022723"/>
    </source>
</evidence>
<dbReference type="NCBIfam" id="TIGR00472">
    <property type="entry name" value="pheT_bact"/>
    <property type="match status" value="1"/>
</dbReference>
<dbReference type="Gene3D" id="2.40.50.140">
    <property type="entry name" value="Nucleic acid-binding proteins"/>
    <property type="match status" value="1"/>
</dbReference>
<evidence type="ECO:0000256" key="12">
    <source>
        <dbReference type="ARBA" id="ARBA00022917"/>
    </source>
</evidence>
<dbReference type="GO" id="GO:0006432">
    <property type="term" value="P:phenylalanyl-tRNA aminoacylation"/>
    <property type="evidence" value="ECO:0007669"/>
    <property type="project" value="UniProtKB-UniRule"/>
</dbReference>
<dbReference type="SUPFAM" id="SSF50249">
    <property type="entry name" value="Nucleic acid-binding proteins"/>
    <property type="match status" value="1"/>
</dbReference>
<evidence type="ECO:0000256" key="4">
    <source>
        <dbReference type="ARBA" id="ARBA00022490"/>
    </source>
</evidence>
<keyword evidence="6 15" id="KW-0436">Ligase</keyword>
<dbReference type="EC" id="6.1.1.20" evidence="15"/>
<dbReference type="PROSITE" id="PS51483">
    <property type="entry name" value="B5"/>
    <property type="match status" value="1"/>
</dbReference>
<dbReference type="SMART" id="SM00874">
    <property type="entry name" value="B5"/>
    <property type="match status" value="1"/>
</dbReference>
<evidence type="ECO:0000259" key="17">
    <source>
        <dbReference type="PROSITE" id="PS50886"/>
    </source>
</evidence>
<dbReference type="Gene3D" id="3.30.56.10">
    <property type="match status" value="2"/>
</dbReference>
<dbReference type="GO" id="GO:0005524">
    <property type="term" value="F:ATP binding"/>
    <property type="evidence" value="ECO:0007669"/>
    <property type="project" value="UniProtKB-UniRule"/>
</dbReference>
<dbReference type="SUPFAM" id="SSF56037">
    <property type="entry name" value="PheT/TilS domain"/>
    <property type="match status" value="1"/>
</dbReference>
<dbReference type="InterPro" id="IPR005146">
    <property type="entry name" value="B3/B4_tRNA-bd"/>
</dbReference>
<dbReference type="NCBIfam" id="NF045760">
    <property type="entry name" value="YtpR"/>
    <property type="match status" value="1"/>
</dbReference>
<dbReference type="FunFam" id="3.30.70.380:FF:000001">
    <property type="entry name" value="Phenylalanine--tRNA ligase beta subunit"/>
    <property type="match status" value="1"/>
</dbReference>
<proteinExistence type="inferred from homology"/>
<dbReference type="InterPro" id="IPR009061">
    <property type="entry name" value="DNA-bd_dom_put_sf"/>
</dbReference>
<keyword evidence="10 15" id="KW-0460">Magnesium</keyword>
<dbReference type="CDD" id="cd00769">
    <property type="entry name" value="PheRS_beta_core"/>
    <property type="match status" value="1"/>
</dbReference>
<dbReference type="Gene3D" id="3.30.70.380">
    <property type="entry name" value="Ferrodoxin-fold anticodon-binding domain"/>
    <property type="match status" value="1"/>
</dbReference>
<evidence type="ECO:0000256" key="10">
    <source>
        <dbReference type="ARBA" id="ARBA00022842"/>
    </source>
</evidence>
<evidence type="ECO:0000259" key="19">
    <source>
        <dbReference type="PROSITE" id="PS51483"/>
    </source>
</evidence>
<keyword evidence="4 15" id="KW-0963">Cytoplasm</keyword>
<dbReference type="FunFam" id="2.40.50.140:FF:000045">
    <property type="entry name" value="Phenylalanine--tRNA ligase beta subunit"/>
    <property type="match status" value="1"/>
</dbReference>
<evidence type="ECO:0000256" key="13">
    <source>
        <dbReference type="ARBA" id="ARBA00023146"/>
    </source>
</evidence>
<dbReference type="SUPFAM" id="SSF55681">
    <property type="entry name" value="Class II aaRS and biotin synthetases"/>
    <property type="match status" value="1"/>
</dbReference>
<dbReference type="SMART" id="SM00873">
    <property type="entry name" value="B3_4"/>
    <property type="match status" value="1"/>
</dbReference>